<evidence type="ECO:0000313" key="2">
    <source>
        <dbReference type="EnsemblPlants" id="KEH17580"/>
    </source>
</evidence>
<dbReference type="HOGENOM" id="CLU_1809109_0_0_1"/>
<name>A0A072TVM8_MEDTR</name>
<evidence type="ECO:0000313" key="1">
    <source>
        <dbReference type="EMBL" id="KEH17580.1"/>
    </source>
</evidence>
<dbReference type="AlphaFoldDB" id="A0A072TVM8"/>
<dbReference type="EnsemblPlants" id="KEH17580">
    <property type="protein sequence ID" value="KEH17580"/>
    <property type="gene ID" value="MTR_0007s0320"/>
</dbReference>
<dbReference type="Proteomes" id="UP000002051">
    <property type="component" value="Unassembled WGS sequence"/>
</dbReference>
<organism evidence="1 3">
    <name type="scientific">Medicago truncatula</name>
    <name type="common">Barrel medic</name>
    <name type="synonym">Medicago tribuloides</name>
    <dbReference type="NCBI Taxonomy" id="3880"/>
    <lineage>
        <taxon>Eukaryota</taxon>
        <taxon>Viridiplantae</taxon>
        <taxon>Streptophyta</taxon>
        <taxon>Embryophyta</taxon>
        <taxon>Tracheophyta</taxon>
        <taxon>Spermatophyta</taxon>
        <taxon>Magnoliopsida</taxon>
        <taxon>eudicotyledons</taxon>
        <taxon>Gunneridae</taxon>
        <taxon>Pentapetalae</taxon>
        <taxon>rosids</taxon>
        <taxon>fabids</taxon>
        <taxon>Fabales</taxon>
        <taxon>Fabaceae</taxon>
        <taxon>Papilionoideae</taxon>
        <taxon>50 kb inversion clade</taxon>
        <taxon>NPAAA clade</taxon>
        <taxon>Hologalegina</taxon>
        <taxon>IRL clade</taxon>
        <taxon>Trifolieae</taxon>
        <taxon>Medicago</taxon>
    </lineage>
</organism>
<reference evidence="1 3" key="2">
    <citation type="journal article" date="2014" name="BMC Genomics">
        <title>An improved genome release (version Mt4.0) for the model legume Medicago truncatula.</title>
        <authorList>
            <person name="Tang H."/>
            <person name="Krishnakumar V."/>
            <person name="Bidwell S."/>
            <person name="Rosen B."/>
            <person name="Chan A."/>
            <person name="Zhou S."/>
            <person name="Gentzbittel L."/>
            <person name="Childs K.L."/>
            <person name="Yandell M."/>
            <person name="Gundlach H."/>
            <person name="Mayer K.F."/>
            <person name="Schwartz D.C."/>
            <person name="Town C.D."/>
        </authorList>
    </citation>
    <scope>GENOME REANNOTATION</scope>
    <source>
        <strain evidence="1">A17</strain>
        <strain evidence="2 3">cv. Jemalong A17</strain>
    </source>
</reference>
<reference evidence="2" key="3">
    <citation type="submission" date="2015-06" db="UniProtKB">
        <authorList>
            <consortium name="EnsemblPlants"/>
        </authorList>
    </citation>
    <scope>IDENTIFICATION</scope>
    <source>
        <strain evidence="2">cv. Jemalong A17</strain>
    </source>
</reference>
<dbReference type="EMBL" id="KL402732">
    <property type="protein sequence ID" value="KEH17580.1"/>
    <property type="molecule type" value="Genomic_DNA"/>
</dbReference>
<reference evidence="1 3" key="1">
    <citation type="journal article" date="2011" name="Nature">
        <title>The Medicago genome provides insight into the evolution of rhizobial symbioses.</title>
        <authorList>
            <person name="Young N.D."/>
            <person name="Debelle F."/>
            <person name="Oldroyd G.E."/>
            <person name="Geurts R."/>
            <person name="Cannon S.B."/>
            <person name="Udvardi M.K."/>
            <person name="Benedito V.A."/>
            <person name="Mayer K.F."/>
            <person name="Gouzy J."/>
            <person name="Schoof H."/>
            <person name="Van de Peer Y."/>
            <person name="Proost S."/>
            <person name="Cook D.R."/>
            <person name="Meyers B.C."/>
            <person name="Spannagl M."/>
            <person name="Cheung F."/>
            <person name="De Mita S."/>
            <person name="Krishnakumar V."/>
            <person name="Gundlach H."/>
            <person name="Zhou S."/>
            <person name="Mudge J."/>
            <person name="Bharti A.K."/>
            <person name="Murray J.D."/>
            <person name="Naoumkina M.A."/>
            <person name="Rosen B."/>
            <person name="Silverstein K.A."/>
            <person name="Tang H."/>
            <person name="Rombauts S."/>
            <person name="Zhao P.X."/>
            <person name="Zhou P."/>
            <person name="Barbe V."/>
            <person name="Bardou P."/>
            <person name="Bechner M."/>
            <person name="Bellec A."/>
            <person name="Berger A."/>
            <person name="Berges H."/>
            <person name="Bidwell S."/>
            <person name="Bisseling T."/>
            <person name="Choisne N."/>
            <person name="Couloux A."/>
            <person name="Denny R."/>
            <person name="Deshpande S."/>
            <person name="Dai X."/>
            <person name="Doyle J.J."/>
            <person name="Dudez A.M."/>
            <person name="Farmer A.D."/>
            <person name="Fouteau S."/>
            <person name="Franken C."/>
            <person name="Gibelin C."/>
            <person name="Gish J."/>
            <person name="Goldstein S."/>
            <person name="Gonzalez A.J."/>
            <person name="Green P.J."/>
            <person name="Hallab A."/>
            <person name="Hartog M."/>
            <person name="Hua A."/>
            <person name="Humphray S.J."/>
            <person name="Jeong D.H."/>
            <person name="Jing Y."/>
            <person name="Jocker A."/>
            <person name="Kenton S.M."/>
            <person name="Kim D.J."/>
            <person name="Klee K."/>
            <person name="Lai H."/>
            <person name="Lang C."/>
            <person name="Lin S."/>
            <person name="Macmil S.L."/>
            <person name="Magdelenat G."/>
            <person name="Matthews L."/>
            <person name="McCorrison J."/>
            <person name="Monaghan E.L."/>
            <person name="Mun J.H."/>
            <person name="Najar F.Z."/>
            <person name="Nicholson C."/>
            <person name="Noirot C."/>
            <person name="O'Bleness M."/>
            <person name="Paule C.R."/>
            <person name="Poulain J."/>
            <person name="Prion F."/>
            <person name="Qin B."/>
            <person name="Qu C."/>
            <person name="Retzel E.F."/>
            <person name="Riddle C."/>
            <person name="Sallet E."/>
            <person name="Samain S."/>
            <person name="Samson N."/>
            <person name="Sanders I."/>
            <person name="Saurat O."/>
            <person name="Scarpelli C."/>
            <person name="Schiex T."/>
            <person name="Segurens B."/>
            <person name="Severin A.J."/>
            <person name="Sherrier D.J."/>
            <person name="Shi R."/>
            <person name="Sims S."/>
            <person name="Singer S.R."/>
            <person name="Sinharoy S."/>
            <person name="Sterck L."/>
            <person name="Viollet A."/>
            <person name="Wang B.B."/>
            <person name="Wang K."/>
            <person name="Wang M."/>
            <person name="Wang X."/>
            <person name="Warfsmann J."/>
            <person name="Weissenbach J."/>
            <person name="White D.D."/>
            <person name="White J.D."/>
            <person name="Wiley G.B."/>
            <person name="Wincker P."/>
            <person name="Xing Y."/>
            <person name="Yang L."/>
            <person name="Yao Z."/>
            <person name="Ying F."/>
            <person name="Zhai J."/>
            <person name="Zhou L."/>
            <person name="Zuber A."/>
            <person name="Denarie J."/>
            <person name="Dixon R.A."/>
            <person name="May G.D."/>
            <person name="Schwartz D.C."/>
            <person name="Rogers J."/>
            <person name="Quetier F."/>
            <person name="Town C.D."/>
            <person name="Roe B.A."/>
        </authorList>
    </citation>
    <scope>NUCLEOTIDE SEQUENCE [LARGE SCALE GENOMIC DNA]</scope>
    <source>
        <strain evidence="1">A17</strain>
        <strain evidence="2 3">cv. Jemalong A17</strain>
    </source>
</reference>
<keyword evidence="3" id="KW-1185">Reference proteome</keyword>
<protein>
    <submittedName>
        <fullName evidence="1 2">Uncharacterized protein</fullName>
    </submittedName>
</protein>
<sequence>MEDDRRSLIFEVKMIPYSHENTYHAHDRIIVECSCMYIIVDLPYWWFQPSMLRICVMNLYLCALHTNPFIERVFSSSDNRRERGTLQEFKPEFNKQFIVRSSWCNRGGVDGLRVGRLRIHDILDTLIWEPSPIIHLCPKVSKD</sequence>
<gene>
    <name evidence="1" type="ORF">MTR_0007s0320</name>
</gene>
<evidence type="ECO:0000313" key="3">
    <source>
        <dbReference type="Proteomes" id="UP000002051"/>
    </source>
</evidence>
<proteinExistence type="predicted"/>
<accession>A0A072TVM8</accession>